<name>A0A4R8TSE7_9PEZI</name>
<dbReference type="AlphaFoldDB" id="A0A4R8TSE7"/>
<protein>
    <recommendedName>
        <fullName evidence="3">IMD domain-containing protein</fullName>
    </recommendedName>
</protein>
<feature type="region of interest" description="Disordered" evidence="2">
    <location>
        <begin position="1"/>
        <end position="35"/>
    </location>
</feature>
<feature type="domain" description="IMD" evidence="3">
    <location>
        <begin position="300"/>
        <end position="369"/>
    </location>
</feature>
<evidence type="ECO:0000313" key="5">
    <source>
        <dbReference type="Proteomes" id="UP000295604"/>
    </source>
</evidence>
<comment type="caution">
    <text evidence="4">The sequence shown here is derived from an EMBL/GenBank/DDBJ whole genome shotgun (WGS) entry which is preliminary data.</text>
</comment>
<dbReference type="SUPFAM" id="SSF103657">
    <property type="entry name" value="BAR/IMD domain-like"/>
    <property type="match status" value="1"/>
</dbReference>
<keyword evidence="1" id="KW-0175">Coiled coil</keyword>
<keyword evidence="5" id="KW-1185">Reference proteome</keyword>
<dbReference type="Gene3D" id="1.20.1270.60">
    <property type="entry name" value="Arfaptin homology (AH) domain/BAR domain"/>
    <property type="match status" value="1"/>
</dbReference>
<evidence type="ECO:0000259" key="3">
    <source>
        <dbReference type="Pfam" id="PF08397"/>
    </source>
</evidence>
<dbReference type="Proteomes" id="UP000295604">
    <property type="component" value="Unassembled WGS sequence"/>
</dbReference>
<evidence type="ECO:0000313" key="4">
    <source>
        <dbReference type="EMBL" id="TEA21573.1"/>
    </source>
</evidence>
<gene>
    <name evidence="4" type="ORF">C8034_v005656</name>
</gene>
<evidence type="ECO:0000256" key="2">
    <source>
        <dbReference type="SAM" id="MobiDB-lite"/>
    </source>
</evidence>
<proteinExistence type="predicted"/>
<dbReference type="GO" id="GO:0007009">
    <property type="term" value="P:plasma membrane organization"/>
    <property type="evidence" value="ECO:0007669"/>
    <property type="project" value="InterPro"/>
</dbReference>
<evidence type="ECO:0000256" key="1">
    <source>
        <dbReference type="SAM" id="Coils"/>
    </source>
</evidence>
<organism evidence="4 5">
    <name type="scientific">Colletotrichum sidae</name>
    <dbReference type="NCBI Taxonomy" id="1347389"/>
    <lineage>
        <taxon>Eukaryota</taxon>
        <taxon>Fungi</taxon>
        <taxon>Dikarya</taxon>
        <taxon>Ascomycota</taxon>
        <taxon>Pezizomycotina</taxon>
        <taxon>Sordariomycetes</taxon>
        <taxon>Hypocreomycetidae</taxon>
        <taxon>Glomerellales</taxon>
        <taxon>Glomerellaceae</taxon>
        <taxon>Colletotrichum</taxon>
        <taxon>Colletotrichum orbiculare species complex</taxon>
    </lineage>
</organism>
<accession>A0A4R8TSE7</accession>
<dbReference type="InterPro" id="IPR013606">
    <property type="entry name" value="I-BAR_dom"/>
</dbReference>
<dbReference type="InterPro" id="IPR027267">
    <property type="entry name" value="AH/BAR_dom_sf"/>
</dbReference>
<sequence length="373" mass="41894">MSSDGDTDMGDNALSGRVSREDQLIADSDVSETKAFEDTTISPMSQQVGASTAQMKVTSSASASDHLDSLTGASNYKQLASQGMALLRGIDPSMSQAIQTWHTVTRQASKEDLEHREKRIMAHINQGLQQLFGQISADLEERNSKLIDFSAYATQHAASLEESRDNFNNASQKIEKFDGRLASVQGHSEEALRVSRGNRQIIRAWDNTMTEEIEEAVLRQLPSIASRELPKVMAGQLLKALDSGIERNTSNVVAEFNSFRDDIKKEKQYAEDHLNKIDRQHAIGRQTLESKLKKYEAELADRDRKLAAIQGEFQSFQSVINNTLQEIEKQRDNDRKVIEEILKKFDKEYSEDRKAIEKLQSEVTTLKKSVAGR</sequence>
<dbReference type="EMBL" id="QAPF01000016">
    <property type="protein sequence ID" value="TEA21573.1"/>
    <property type="molecule type" value="Genomic_DNA"/>
</dbReference>
<dbReference type="Pfam" id="PF08397">
    <property type="entry name" value="IMD"/>
    <property type="match status" value="1"/>
</dbReference>
<feature type="coiled-coil region" evidence="1">
    <location>
        <begin position="285"/>
        <end position="362"/>
    </location>
</feature>
<reference evidence="4 5" key="1">
    <citation type="submission" date="2018-11" db="EMBL/GenBank/DDBJ databases">
        <title>Genome sequence and assembly of Colletotrichum sidae.</title>
        <authorList>
            <person name="Gan P."/>
            <person name="Shirasu K."/>
        </authorList>
    </citation>
    <scope>NUCLEOTIDE SEQUENCE [LARGE SCALE GENOMIC DNA]</scope>
    <source>
        <strain evidence="4 5">CBS 518.97</strain>
    </source>
</reference>